<proteinExistence type="predicted"/>
<dbReference type="AlphaFoldDB" id="A0A8T2Q689"/>
<keyword evidence="2" id="KW-1185">Reference proteome</keyword>
<accession>A0A8T2Q689</accession>
<comment type="caution">
    <text evidence="1">The sequence shown here is derived from an EMBL/GenBank/DDBJ whole genome shotgun (WGS) entry which is preliminary data.</text>
</comment>
<reference evidence="1" key="1">
    <citation type="submission" date="2021-08" db="EMBL/GenBank/DDBJ databases">
        <title>WGS assembly of Ceratopteris richardii.</title>
        <authorList>
            <person name="Marchant D.B."/>
            <person name="Chen G."/>
            <person name="Jenkins J."/>
            <person name="Shu S."/>
            <person name="Leebens-Mack J."/>
            <person name="Grimwood J."/>
            <person name="Schmutz J."/>
            <person name="Soltis P."/>
            <person name="Soltis D."/>
            <person name="Chen Z.-H."/>
        </authorList>
    </citation>
    <scope>NUCLEOTIDE SEQUENCE</scope>
    <source>
        <strain evidence="1">Whitten #5841</strain>
        <tissue evidence="1">Leaf</tissue>
    </source>
</reference>
<dbReference type="Proteomes" id="UP000825935">
    <property type="component" value="Chromosome 38"/>
</dbReference>
<gene>
    <name evidence="1" type="ORF">KP509_38G057800</name>
</gene>
<dbReference type="EMBL" id="CM035443">
    <property type="protein sequence ID" value="KAH7278831.1"/>
    <property type="molecule type" value="Genomic_DNA"/>
</dbReference>
<evidence type="ECO:0000313" key="2">
    <source>
        <dbReference type="Proteomes" id="UP000825935"/>
    </source>
</evidence>
<evidence type="ECO:0000313" key="1">
    <source>
        <dbReference type="EMBL" id="KAH7278831.1"/>
    </source>
</evidence>
<protein>
    <submittedName>
        <fullName evidence="1">Uncharacterized protein</fullName>
    </submittedName>
</protein>
<name>A0A8T2Q689_CERRI</name>
<sequence>MRKDIAARRFLSRTITAPLVDLYVQAFMDMYIDSSIRLTRAPFKRKLDDLLEGLQCKRCRIALASETTGNGPAPVTRSYLFPAVQTTNDSREWARVFWISLSNVAFYRVLHIPVPYHQDSSYQSDQFFHHNIAF</sequence>
<organism evidence="1 2">
    <name type="scientific">Ceratopteris richardii</name>
    <name type="common">Triangle waterfern</name>
    <dbReference type="NCBI Taxonomy" id="49495"/>
    <lineage>
        <taxon>Eukaryota</taxon>
        <taxon>Viridiplantae</taxon>
        <taxon>Streptophyta</taxon>
        <taxon>Embryophyta</taxon>
        <taxon>Tracheophyta</taxon>
        <taxon>Polypodiopsida</taxon>
        <taxon>Polypodiidae</taxon>
        <taxon>Polypodiales</taxon>
        <taxon>Pteridineae</taxon>
        <taxon>Pteridaceae</taxon>
        <taxon>Parkerioideae</taxon>
        <taxon>Ceratopteris</taxon>
    </lineage>
</organism>